<comment type="caution">
    <text evidence="1">The sequence shown here is derived from an EMBL/GenBank/DDBJ whole genome shotgun (WGS) entry which is preliminary data.</text>
</comment>
<gene>
    <name evidence="1" type="ORF">ColLi_03170</name>
</gene>
<dbReference type="AlphaFoldDB" id="A0AA37GGM3"/>
<dbReference type="Proteomes" id="UP001055172">
    <property type="component" value="Unassembled WGS sequence"/>
</dbReference>
<keyword evidence="2" id="KW-1185">Reference proteome</keyword>
<name>A0AA37GGM3_9PEZI</name>
<evidence type="ECO:0000313" key="2">
    <source>
        <dbReference type="Proteomes" id="UP001055172"/>
    </source>
</evidence>
<accession>A0AA37GGM3</accession>
<sequence length="88" mass="9715">MATPEWVGEVLLGTLTLGGIRQAFQFDQSLLQVTVNPQGNTVHDTLALGFGRSDTIRAGNKFSKERSESLLTLLQWEINLHKGTWMSG</sequence>
<protein>
    <submittedName>
        <fullName evidence="1">Uncharacterized protein</fullName>
    </submittedName>
</protein>
<reference evidence="1 2" key="1">
    <citation type="submission" date="2021-07" db="EMBL/GenBank/DDBJ databases">
        <title>Genome data of Colletotrichum spaethianum.</title>
        <authorList>
            <person name="Utami Y.D."/>
            <person name="Hiruma K."/>
        </authorList>
    </citation>
    <scope>NUCLEOTIDE SEQUENCE [LARGE SCALE GENOMIC DNA]</scope>
    <source>
        <strain evidence="1 2">MAFF 242679</strain>
    </source>
</reference>
<proteinExistence type="predicted"/>
<evidence type="ECO:0000313" key="1">
    <source>
        <dbReference type="EMBL" id="GJC80332.1"/>
    </source>
</evidence>
<organism evidence="1 2">
    <name type="scientific">Colletotrichum liriopes</name>
    <dbReference type="NCBI Taxonomy" id="708192"/>
    <lineage>
        <taxon>Eukaryota</taxon>
        <taxon>Fungi</taxon>
        <taxon>Dikarya</taxon>
        <taxon>Ascomycota</taxon>
        <taxon>Pezizomycotina</taxon>
        <taxon>Sordariomycetes</taxon>
        <taxon>Hypocreomycetidae</taxon>
        <taxon>Glomerellales</taxon>
        <taxon>Glomerellaceae</taxon>
        <taxon>Colletotrichum</taxon>
        <taxon>Colletotrichum spaethianum species complex</taxon>
    </lineage>
</organism>
<dbReference type="EMBL" id="BPPX01000005">
    <property type="protein sequence ID" value="GJC80332.1"/>
    <property type="molecule type" value="Genomic_DNA"/>
</dbReference>